<evidence type="ECO:0000313" key="11">
    <source>
        <dbReference type="EMBL" id="KAK1948106.1"/>
    </source>
</evidence>
<dbReference type="Pfam" id="PF00069">
    <property type="entry name" value="Pkinase"/>
    <property type="match status" value="1"/>
</dbReference>
<keyword evidence="3" id="KW-0808">Transferase</keyword>
<keyword evidence="12" id="KW-1185">Reference proteome</keyword>
<dbReference type="InterPro" id="IPR008271">
    <property type="entry name" value="Ser/Thr_kinase_AS"/>
</dbReference>
<dbReference type="EMBL" id="JASMQC010000001">
    <property type="protein sequence ID" value="KAK1948106.1"/>
    <property type="molecule type" value="Genomic_DNA"/>
</dbReference>
<dbReference type="SUPFAM" id="SSF56112">
    <property type="entry name" value="Protein kinase-like (PK-like)"/>
    <property type="match status" value="1"/>
</dbReference>
<dbReference type="GO" id="GO:0005524">
    <property type="term" value="F:ATP binding"/>
    <property type="evidence" value="ECO:0007669"/>
    <property type="project" value="UniProtKB-UniRule"/>
</dbReference>
<dbReference type="CDD" id="cd05123">
    <property type="entry name" value="STKc_AGC"/>
    <property type="match status" value="1"/>
</dbReference>
<gene>
    <name evidence="11" type="ORF">P3T76_000396</name>
</gene>
<dbReference type="InterPro" id="IPR000961">
    <property type="entry name" value="AGC-kinase_C"/>
</dbReference>
<dbReference type="PROSITE" id="PS00108">
    <property type="entry name" value="PROTEIN_KINASE_ST"/>
    <property type="match status" value="1"/>
</dbReference>
<dbReference type="Gene3D" id="1.10.510.10">
    <property type="entry name" value="Transferase(Phosphotransferase) domain 1"/>
    <property type="match status" value="1"/>
</dbReference>
<feature type="compositionally biased region" description="Basic and acidic residues" evidence="8">
    <location>
        <begin position="68"/>
        <end position="80"/>
    </location>
</feature>
<dbReference type="AlphaFoldDB" id="A0AAD9H1Y1"/>
<feature type="region of interest" description="Disordered" evidence="8">
    <location>
        <begin position="57"/>
        <end position="86"/>
    </location>
</feature>
<feature type="binding site" evidence="7">
    <location>
        <position position="221"/>
    </location>
    <ligand>
        <name>ATP</name>
        <dbReference type="ChEBI" id="CHEBI:30616"/>
    </ligand>
</feature>
<dbReference type="SMART" id="SM00220">
    <property type="entry name" value="S_TKc"/>
    <property type="match status" value="1"/>
</dbReference>
<keyword evidence="5 11" id="KW-0418">Kinase</keyword>
<dbReference type="InterPro" id="IPR017441">
    <property type="entry name" value="Protein_kinase_ATP_BS"/>
</dbReference>
<keyword evidence="1" id="KW-0723">Serine/threonine-protein kinase</keyword>
<accession>A0AAD9H1Y1</accession>
<evidence type="ECO:0000259" key="10">
    <source>
        <dbReference type="PROSITE" id="PS51285"/>
    </source>
</evidence>
<organism evidence="11 12">
    <name type="scientific">Phytophthora citrophthora</name>
    <dbReference type="NCBI Taxonomy" id="4793"/>
    <lineage>
        <taxon>Eukaryota</taxon>
        <taxon>Sar</taxon>
        <taxon>Stramenopiles</taxon>
        <taxon>Oomycota</taxon>
        <taxon>Peronosporomycetes</taxon>
        <taxon>Peronosporales</taxon>
        <taxon>Peronosporaceae</taxon>
        <taxon>Phytophthora</taxon>
    </lineage>
</organism>
<evidence type="ECO:0000256" key="6">
    <source>
        <dbReference type="ARBA" id="ARBA00022840"/>
    </source>
</evidence>
<proteinExistence type="predicted"/>
<name>A0AAD9H1Y1_9STRA</name>
<dbReference type="FunFam" id="1.10.510.10:FF:000048">
    <property type="entry name" value="Protein kinase C"/>
    <property type="match status" value="1"/>
</dbReference>
<evidence type="ECO:0000256" key="3">
    <source>
        <dbReference type="ARBA" id="ARBA00022679"/>
    </source>
</evidence>
<dbReference type="PROSITE" id="PS00107">
    <property type="entry name" value="PROTEIN_KINASE_ATP"/>
    <property type="match status" value="1"/>
</dbReference>
<feature type="compositionally biased region" description="Low complexity" evidence="8">
    <location>
        <begin position="100"/>
        <end position="118"/>
    </location>
</feature>
<feature type="region of interest" description="Disordered" evidence="8">
    <location>
        <begin position="100"/>
        <end position="120"/>
    </location>
</feature>
<evidence type="ECO:0000256" key="5">
    <source>
        <dbReference type="ARBA" id="ARBA00022777"/>
    </source>
</evidence>
<evidence type="ECO:0000256" key="1">
    <source>
        <dbReference type="ARBA" id="ARBA00022527"/>
    </source>
</evidence>
<dbReference type="GO" id="GO:0004674">
    <property type="term" value="F:protein serine/threonine kinase activity"/>
    <property type="evidence" value="ECO:0007669"/>
    <property type="project" value="UniProtKB-KW"/>
</dbReference>
<dbReference type="PROSITE" id="PS51285">
    <property type="entry name" value="AGC_KINASE_CTER"/>
    <property type="match status" value="1"/>
</dbReference>
<reference evidence="11" key="1">
    <citation type="submission" date="2023-08" db="EMBL/GenBank/DDBJ databases">
        <title>Reference Genome Resource for the Citrus Pathogen Phytophthora citrophthora.</title>
        <authorList>
            <person name="Moller H."/>
            <person name="Coetzee B."/>
            <person name="Rose L.J."/>
            <person name="Van Niekerk J.M."/>
        </authorList>
    </citation>
    <scope>NUCLEOTIDE SEQUENCE</scope>
    <source>
        <strain evidence="11">STE-U-9442</strain>
    </source>
</reference>
<evidence type="ECO:0000256" key="4">
    <source>
        <dbReference type="ARBA" id="ARBA00022741"/>
    </source>
</evidence>
<dbReference type="SMART" id="SM00133">
    <property type="entry name" value="S_TK_X"/>
    <property type="match status" value="1"/>
</dbReference>
<feature type="domain" description="AGC-kinase C-terminal" evidence="10">
    <location>
        <begin position="464"/>
        <end position="540"/>
    </location>
</feature>
<evidence type="ECO:0000313" key="12">
    <source>
        <dbReference type="Proteomes" id="UP001259832"/>
    </source>
</evidence>
<dbReference type="Gene3D" id="3.30.200.20">
    <property type="entry name" value="Phosphorylase Kinase, domain 1"/>
    <property type="match status" value="1"/>
</dbReference>
<dbReference type="PROSITE" id="PS50011">
    <property type="entry name" value="PROTEIN_KINASE_DOM"/>
    <property type="match status" value="1"/>
</dbReference>
<evidence type="ECO:0000256" key="8">
    <source>
        <dbReference type="SAM" id="MobiDB-lite"/>
    </source>
</evidence>
<evidence type="ECO:0000256" key="7">
    <source>
        <dbReference type="PROSITE-ProRule" id="PRU10141"/>
    </source>
</evidence>
<feature type="domain" description="Protein kinase" evidence="9">
    <location>
        <begin position="191"/>
        <end position="463"/>
    </location>
</feature>
<sequence>MAPISKAAKSSPKGWMSTTKSVKSPKEMLDHKKWGNVKTWTFAQLLASSFAKVSMEDAMRNSRNSPMVEKKKQSKDEKNRKVSSGNNDWDCSYSCLKAVPPSAVSSSSSTVVSDTKSSGGNNDWDCSYSSLKTVASRPTISASSSSSTLLSDAEVSHLRHSIEELLEHEETVEEESEEELLTCRDPTRYVFDIVRIIGSGSYGTVLLCRLRACPNRLFAVKVVYKSKLGSINGLDGDRNASREARRLLTEKKVLCSVNHPFITKMYCSFETPDALNFVLEYCPGGDMYFLLEKFAKNRLPEDHVLFYAASIALALRYLHERGILYRDLKPENILLDEAGFLRLADFGFAREQMHRSEQSCKSFCGSADYIAPEVVRGDGYGLAADLWSFGCVVYELLTGYPPFYSPRDRVLLFRKIEEEKPSFPNYFSPDLCAFLSGLLHKDPIQRLGNGPSGLQEIFDHPFFANISWHRLESKQVAPPIVPNLVSDLDTSNFEDQFTSQQVEGHLVYEEREPQGATSDEEENNFYFGDFDWCADASHFK</sequence>
<dbReference type="Proteomes" id="UP001259832">
    <property type="component" value="Unassembled WGS sequence"/>
</dbReference>
<comment type="caution">
    <text evidence="11">The sequence shown here is derived from an EMBL/GenBank/DDBJ whole genome shotgun (WGS) entry which is preliminary data.</text>
</comment>
<keyword evidence="2" id="KW-0597">Phosphoprotein</keyword>
<feature type="region of interest" description="Disordered" evidence="8">
    <location>
        <begin position="1"/>
        <end position="27"/>
    </location>
</feature>
<keyword evidence="6 7" id="KW-0067">ATP-binding</keyword>
<dbReference type="PANTHER" id="PTHR24351">
    <property type="entry name" value="RIBOSOMAL PROTEIN S6 KINASE"/>
    <property type="match status" value="1"/>
</dbReference>
<keyword evidence="4 7" id="KW-0547">Nucleotide-binding</keyword>
<dbReference type="InterPro" id="IPR011009">
    <property type="entry name" value="Kinase-like_dom_sf"/>
</dbReference>
<protein>
    <submittedName>
        <fullName evidence="11">RAC-beta serine/threonine-protein kinase A</fullName>
    </submittedName>
</protein>
<evidence type="ECO:0000259" key="9">
    <source>
        <dbReference type="PROSITE" id="PS50011"/>
    </source>
</evidence>
<dbReference type="InterPro" id="IPR045270">
    <property type="entry name" value="STKc_AGC"/>
</dbReference>
<dbReference type="InterPro" id="IPR000719">
    <property type="entry name" value="Prot_kinase_dom"/>
</dbReference>
<evidence type="ECO:0000256" key="2">
    <source>
        <dbReference type="ARBA" id="ARBA00022553"/>
    </source>
</evidence>